<feature type="compositionally biased region" description="Low complexity" evidence="1">
    <location>
        <begin position="1"/>
        <end position="16"/>
    </location>
</feature>
<reference evidence="2" key="1">
    <citation type="submission" date="2022-11" db="EMBL/GenBank/DDBJ databases">
        <authorList>
            <person name="Petersen C."/>
        </authorList>
    </citation>
    <scope>NUCLEOTIDE SEQUENCE</scope>
    <source>
        <strain evidence="2">IBT 21917</strain>
    </source>
</reference>
<dbReference type="OrthoDB" id="4368260at2759"/>
<sequence>MSSASVSRQRSSTASTKPRSTFNTRAMTTSASITQMSTSTTTTLSCYNTYNRHSDETFCRCEGHTGRFSTMSSTSGMTGYQPCAWTTLPTTHSNANAGPITSTKSNGDILYCPSAHWNTAGQMSKPYCVGSVSVMSTDPTLSSSFYAMPAATPAMKLQPYNHTYYIVMTGVGDKVSLRELVSWEISWAIWVVPNVMAHQKTNWCKNAQGELPPDPSRTARDVAPHFKFRDMTGRISQVKEVRSCTYSGGLRGTMHCPGKGQAKCEPAPQTGPNTCFPDKNVHAWTNVKVRCQWGEGVMPTSD</sequence>
<reference evidence="2" key="2">
    <citation type="journal article" date="2023" name="IMA Fungus">
        <title>Comparative genomic study of the Penicillium genus elucidates a diverse pangenome and 15 lateral gene transfer events.</title>
        <authorList>
            <person name="Petersen C."/>
            <person name="Sorensen T."/>
            <person name="Nielsen M.R."/>
            <person name="Sondergaard T.E."/>
            <person name="Sorensen J.L."/>
            <person name="Fitzpatrick D.A."/>
            <person name="Frisvad J.C."/>
            <person name="Nielsen K.L."/>
        </authorList>
    </citation>
    <scope>NUCLEOTIDE SEQUENCE</scope>
    <source>
        <strain evidence="2">IBT 21917</strain>
    </source>
</reference>
<organism evidence="2 3">
    <name type="scientific">Penicillium capsulatum</name>
    <dbReference type="NCBI Taxonomy" id="69766"/>
    <lineage>
        <taxon>Eukaryota</taxon>
        <taxon>Fungi</taxon>
        <taxon>Dikarya</taxon>
        <taxon>Ascomycota</taxon>
        <taxon>Pezizomycotina</taxon>
        <taxon>Eurotiomycetes</taxon>
        <taxon>Eurotiomycetidae</taxon>
        <taxon>Eurotiales</taxon>
        <taxon>Aspergillaceae</taxon>
        <taxon>Penicillium</taxon>
    </lineage>
</organism>
<comment type="caution">
    <text evidence="2">The sequence shown here is derived from an EMBL/GenBank/DDBJ whole genome shotgun (WGS) entry which is preliminary data.</text>
</comment>
<evidence type="ECO:0000256" key="1">
    <source>
        <dbReference type="SAM" id="MobiDB-lite"/>
    </source>
</evidence>
<feature type="compositionally biased region" description="Polar residues" evidence="1">
    <location>
        <begin position="17"/>
        <end position="27"/>
    </location>
</feature>
<gene>
    <name evidence="2" type="ORF">N7492_007424</name>
</gene>
<dbReference type="EMBL" id="JAPQKO010000005">
    <property type="protein sequence ID" value="KAJ5162032.1"/>
    <property type="molecule type" value="Genomic_DNA"/>
</dbReference>
<evidence type="ECO:0000313" key="2">
    <source>
        <dbReference type="EMBL" id="KAJ5162032.1"/>
    </source>
</evidence>
<feature type="region of interest" description="Disordered" evidence="1">
    <location>
        <begin position="1"/>
        <end position="28"/>
    </location>
</feature>
<accession>A0A9W9LKU0</accession>
<protein>
    <submittedName>
        <fullName evidence="2">Uncharacterized protein</fullName>
    </submittedName>
</protein>
<dbReference type="AlphaFoldDB" id="A0A9W9LKU0"/>
<proteinExistence type="predicted"/>
<evidence type="ECO:0000313" key="3">
    <source>
        <dbReference type="Proteomes" id="UP001146351"/>
    </source>
</evidence>
<dbReference type="Proteomes" id="UP001146351">
    <property type="component" value="Unassembled WGS sequence"/>
</dbReference>
<name>A0A9W9LKU0_9EURO</name>
<keyword evidence="3" id="KW-1185">Reference proteome</keyword>